<name>A0ACB7ZSV3_9AGAM</name>
<reference evidence="1" key="1">
    <citation type="journal article" date="2021" name="New Phytol.">
        <title>Evolutionary innovations through gain and loss of genes in the ectomycorrhizal Boletales.</title>
        <authorList>
            <person name="Wu G."/>
            <person name="Miyauchi S."/>
            <person name="Morin E."/>
            <person name="Kuo A."/>
            <person name="Drula E."/>
            <person name="Varga T."/>
            <person name="Kohler A."/>
            <person name="Feng B."/>
            <person name="Cao Y."/>
            <person name="Lipzen A."/>
            <person name="Daum C."/>
            <person name="Hundley H."/>
            <person name="Pangilinan J."/>
            <person name="Johnson J."/>
            <person name="Barry K."/>
            <person name="LaButti K."/>
            <person name="Ng V."/>
            <person name="Ahrendt S."/>
            <person name="Min B."/>
            <person name="Choi I.G."/>
            <person name="Park H."/>
            <person name="Plett J.M."/>
            <person name="Magnuson J."/>
            <person name="Spatafora J.W."/>
            <person name="Nagy L.G."/>
            <person name="Henrissat B."/>
            <person name="Grigoriev I.V."/>
            <person name="Yang Z.L."/>
            <person name="Xu J."/>
            <person name="Martin F.M."/>
        </authorList>
    </citation>
    <scope>NUCLEOTIDE SEQUENCE</scope>
    <source>
        <strain evidence="1">ATCC 28755</strain>
    </source>
</reference>
<proteinExistence type="predicted"/>
<protein>
    <submittedName>
        <fullName evidence="1">Uncharacterized protein</fullName>
    </submittedName>
</protein>
<comment type="caution">
    <text evidence="1">The sequence shown here is derived from an EMBL/GenBank/DDBJ whole genome shotgun (WGS) entry which is preliminary data.</text>
</comment>
<gene>
    <name evidence="1" type="ORF">BJ138DRAFT_1019356</name>
</gene>
<keyword evidence="2" id="KW-1185">Reference proteome</keyword>
<evidence type="ECO:0000313" key="2">
    <source>
        <dbReference type="Proteomes" id="UP000790377"/>
    </source>
</evidence>
<accession>A0ACB7ZSV3</accession>
<sequence>SLFAFVSVVSAHGGAVESLDWDPRHERIASSGDGSPQVWGLHGQKTLTAAVASPPKQPYIARTVKFIDDGASLIVCYLESHQIDCYTVEPWSLKWSKLIPTRIGYAVVDGEYLIVSNLVNGIDRYKMPSMERIQNIPHAIITNRPLQLSVVRPAGWLVSGGDDGDTRIYDNYSGRFLEHLKHSGGTFFITQHRLFRYQLTYMLAGTMVQVLDVSWPHFPVIISKVFPGIP</sequence>
<dbReference type="Proteomes" id="UP000790377">
    <property type="component" value="Unassembled WGS sequence"/>
</dbReference>
<dbReference type="EMBL" id="MU268538">
    <property type="protein sequence ID" value="KAH7904270.1"/>
    <property type="molecule type" value="Genomic_DNA"/>
</dbReference>
<feature type="non-terminal residue" evidence="1">
    <location>
        <position position="1"/>
    </location>
</feature>
<organism evidence="1 2">
    <name type="scientific">Hygrophoropsis aurantiaca</name>
    <dbReference type="NCBI Taxonomy" id="72124"/>
    <lineage>
        <taxon>Eukaryota</taxon>
        <taxon>Fungi</taxon>
        <taxon>Dikarya</taxon>
        <taxon>Basidiomycota</taxon>
        <taxon>Agaricomycotina</taxon>
        <taxon>Agaricomycetes</taxon>
        <taxon>Agaricomycetidae</taxon>
        <taxon>Boletales</taxon>
        <taxon>Coniophorineae</taxon>
        <taxon>Hygrophoropsidaceae</taxon>
        <taxon>Hygrophoropsis</taxon>
    </lineage>
</organism>
<evidence type="ECO:0000313" key="1">
    <source>
        <dbReference type="EMBL" id="KAH7904270.1"/>
    </source>
</evidence>